<dbReference type="AlphaFoldDB" id="A0A835ZBE9"/>
<dbReference type="Proteomes" id="UP000664859">
    <property type="component" value="Unassembled WGS sequence"/>
</dbReference>
<name>A0A835ZBE9_9STRA</name>
<keyword evidence="3" id="KW-1185">Reference proteome</keyword>
<feature type="compositionally biased region" description="Basic and acidic residues" evidence="1">
    <location>
        <begin position="206"/>
        <end position="216"/>
    </location>
</feature>
<evidence type="ECO:0000256" key="1">
    <source>
        <dbReference type="SAM" id="MobiDB-lite"/>
    </source>
</evidence>
<sequence>MHNIIKRLLTPQNAYVNTLPYSFKALLVSGPPVLWYLYSTVATSVKKGAQRVEPTPHDAPLFSQSADVSRQHHRNATSVKKGAQRVAPHDAPLFSQSADVSRQKDQMDLSLPQRTGMWVTDHPVEATVVAGAPIIGYAAWANYKLPNLTLTQRVLRTSAVAQVALLASLGGIIAFGSMYEKSLPPQAKATLRKHMTARTLGPRHGSRVEDVATHKD</sequence>
<proteinExistence type="predicted"/>
<organism evidence="2 3">
    <name type="scientific">Tribonema minus</name>
    <dbReference type="NCBI Taxonomy" id="303371"/>
    <lineage>
        <taxon>Eukaryota</taxon>
        <taxon>Sar</taxon>
        <taxon>Stramenopiles</taxon>
        <taxon>Ochrophyta</taxon>
        <taxon>PX clade</taxon>
        <taxon>Xanthophyceae</taxon>
        <taxon>Tribonematales</taxon>
        <taxon>Tribonemataceae</taxon>
        <taxon>Tribonema</taxon>
    </lineage>
</organism>
<evidence type="ECO:0008006" key="4">
    <source>
        <dbReference type="Google" id="ProtNLM"/>
    </source>
</evidence>
<evidence type="ECO:0000313" key="2">
    <source>
        <dbReference type="EMBL" id="KAG5189314.1"/>
    </source>
</evidence>
<feature type="region of interest" description="Disordered" evidence="1">
    <location>
        <begin position="197"/>
        <end position="216"/>
    </location>
</feature>
<comment type="caution">
    <text evidence="2">The sequence shown here is derived from an EMBL/GenBank/DDBJ whole genome shotgun (WGS) entry which is preliminary data.</text>
</comment>
<feature type="region of interest" description="Disordered" evidence="1">
    <location>
        <begin position="52"/>
        <end position="82"/>
    </location>
</feature>
<gene>
    <name evidence="2" type="ORF">JKP88DRAFT_267350</name>
</gene>
<protein>
    <recommendedName>
        <fullName evidence="4">HIG1 domain-containing protein</fullName>
    </recommendedName>
</protein>
<evidence type="ECO:0000313" key="3">
    <source>
        <dbReference type="Proteomes" id="UP000664859"/>
    </source>
</evidence>
<dbReference type="EMBL" id="JAFCMP010000053">
    <property type="protein sequence ID" value="KAG5189314.1"/>
    <property type="molecule type" value="Genomic_DNA"/>
</dbReference>
<accession>A0A835ZBE9</accession>
<reference evidence="2" key="1">
    <citation type="submission" date="2021-02" db="EMBL/GenBank/DDBJ databases">
        <title>First Annotated Genome of the Yellow-green Alga Tribonema minus.</title>
        <authorList>
            <person name="Mahan K.M."/>
        </authorList>
    </citation>
    <scope>NUCLEOTIDE SEQUENCE</scope>
    <source>
        <strain evidence="2">UTEX B ZZ1240</strain>
    </source>
</reference>